<dbReference type="GO" id="GO:0016209">
    <property type="term" value="F:antioxidant activity"/>
    <property type="evidence" value="ECO:0007669"/>
    <property type="project" value="InterPro"/>
</dbReference>
<evidence type="ECO:0000313" key="4">
    <source>
        <dbReference type="EMBL" id="KIU12816.1"/>
    </source>
</evidence>
<dbReference type="GO" id="GO:0016491">
    <property type="term" value="F:oxidoreductase activity"/>
    <property type="evidence" value="ECO:0007669"/>
    <property type="project" value="InterPro"/>
</dbReference>
<dbReference type="PANTHER" id="PTHR42852">
    <property type="entry name" value="THIOL:DISULFIDE INTERCHANGE PROTEIN DSBE"/>
    <property type="match status" value="1"/>
</dbReference>
<evidence type="ECO:0000313" key="5">
    <source>
        <dbReference type="EMBL" id="WEY83609.1"/>
    </source>
</evidence>
<feature type="domain" description="Thioredoxin" evidence="3">
    <location>
        <begin position="33"/>
        <end position="170"/>
    </location>
</feature>
<protein>
    <submittedName>
        <fullName evidence="4">Membrane-bound proteins with a thioredoxin-like domain</fullName>
    </submittedName>
    <submittedName>
        <fullName evidence="5">Redoxin domain-containing protein</fullName>
    </submittedName>
</protein>
<dbReference type="PATRIC" id="fig|1423.173.peg.1700"/>
<reference evidence="5" key="2">
    <citation type="submission" date="2023-03" db="EMBL/GenBank/DDBJ databases">
        <title>Complete genome sequences of 52 Bacillus and Priestia strains isolated from West-African fermentations and 26 reference strains from the DSMZ collection.</title>
        <authorList>
            <person name="Wiedenbein E.S."/>
            <person name="Canoy T.S."/>
            <person name="Hui Y."/>
            <person name="Parkouda C."/>
            <person name="Dawende C."/>
            <person name="Ametefe E."/>
            <person name="Jespersen L."/>
            <person name="Nielsen D.S."/>
        </authorList>
    </citation>
    <scope>NUCLEOTIDE SEQUENCE</scope>
    <source>
        <strain evidence="5">PRO56</strain>
    </source>
</reference>
<evidence type="ECO:0000313" key="6">
    <source>
        <dbReference type="Proteomes" id="UP000032247"/>
    </source>
</evidence>
<dbReference type="Proteomes" id="UP000032247">
    <property type="component" value="Unassembled WGS sequence"/>
</dbReference>
<dbReference type="PROSITE" id="PS51352">
    <property type="entry name" value="THIOREDOXIN_2"/>
    <property type="match status" value="1"/>
</dbReference>
<organism evidence="4 6">
    <name type="scientific">Bacillus subtilis</name>
    <dbReference type="NCBI Taxonomy" id="1423"/>
    <lineage>
        <taxon>Bacteria</taxon>
        <taxon>Bacillati</taxon>
        <taxon>Bacillota</taxon>
        <taxon>Bacilli</taxon>
        <taxon>Bacillales</taxon>
        <taxon>Bacillaceae</taxon>
        <taxon>Bacillus</taxon>
    </lineage>
</organism>
<proteinExistence type="predicted"/>
<evidence type="ECO:0000259" key="3">
    <source>
        <dbReference type="PROSITE" id="PS51352"/>
    </source>
</evidence>
<name>A0A0D1LAD0_BACIU</name>
<dbReference type="Gene3D" id="3.40.30.10">
    <property type="entry name" value="Glutaredoxin"/>
    <property type="match status" value="1"/>
</dbReference>
<reference evidence="4 6" key="1">
    <citation type="submission" date="2014-12" db="EMBL/GenBank/DDBJ databases">
        <title>Comparative genome analysis of Bacillus coagulans HM-08, Clostridium butyricum HM-68, Bacillus subtilis HM-66 and Bacillus licheniformis BL-09.</title>
        <authorList>
            <person name="Zhang H."/>
        </authorList>
    </citation>
    <scope>NUCLEOTIDE SEQUENCE [LARGE SCALE GENOMIC DNA]</scope>
    <source>
        <strain evidence="4 6">HM-66</strain>
    </source>
</reference>
<dbReference type="EMBL" id="JXBC01000002">
    <property type="protein sequence ID" value="KIU12816.1"/>
    <property type="molecule type" value="Genomic_DNA"/>
</dbReference>
<dbReference type="PANTHER" id="PTHR42852:SF1">
    <property type="entry name" value="THIOREDOXIN-LIKE PROTEIN YNEN"/>
    <property type="match status" value="1"/>
</dbReference>
<dbReference type="RefSeq" id="WP_043857564.1">
    <property type="nucleotide sequence ID" value="NZ_CP035403.1"/>
</dbReference>
<dbReference type="Pfam" id="PF00578">
    <property type="entry name" value="AhpC-TSA"/>
    <property type="match status" value="1"/>
</dbReference>
<dbReference type="InterPro" id="IPR050553">
    <property type="entry name" value="Thioredoxin_ResA/DsbE_sf"/>
</dbReference>
<sequence length="170" mass="19299">MLIKWLAGILLIMLAGYTGWNLYQTYSKKEVGIQEGQQAPDFSLKALSGEKSSLQDAKGKKVLLNFWATWCKPCRQEMPAMEKLQKEYADKLAVVAVNFTSAEKSEKQVRAFADTYDLTFPILIDKKGINADYNVMSYPTTYILDEKGVIQDIHVGTMTKKEMEQKLDLD</sequence>
<dbReference type="CDD" id="cd02966">
    <property type="entry name" value="TlpA_like_family"/>
    <property type="match status" value="1"/>
</dbReference>
<dbReference type="InterPro" id="IPR000866">
    <property type="entry name" value="AhpC/TSA"/>
</dbReference>
<accession>A0A0D1LAD0</accession>
<dbReference type="EMBL" id="CP120576">
    <property type="protein sequence ID" value="WEY83609.1"/>
    <property type="molecule type" value="Genomic_DNA"/>
</dbReference>
<keyword evidence="1" id="KW-1015">Disulfide bond</keyword>
<evidence type="ECO:0000256" key="1">
    <source>
        <dbReference type="ARBA" id="ARBA00023157"/>
    </source>
</evidence>
<dbReference type="Proteomes" id="UP001214898">
    <property type="component" value="Chromosome"/>
</dbReference>
<keyword evidence="2" id="KW-0472">Membrane</keyword>
<dbReference type="AlphaFoldDB" id="A0A0D1LAD0"/>
<dbReference type="SUPFAM" id="SSF52833">
    <property type="entry name" value="Thioredoxin-like"/>
    <property type="match status" value="1"/>
</dbReference>
<dbReference type="InterPro" id="IPR036249">
    <property type="entry name" value="Thioredoxin-like_sf"/>
</dbReference>
<evidence type="ECO:0000256" key="2">
    <source>
        <dbReference type="SAM" id="Phobius"/>
    </source>
</evidence>
<dbReference type="STRING" id="483913.AN935_09375"/>
<keyword evidence="2" id="KW-1133">Transmembrane helix</keyword>
<gene>
    <name evidence="5" type="primary">yneN</name>
    <name evidence="5" type="ORF">P5633_14660</name>
    <name evidence="4" type="ORF">SC09_Contig19orf01395</name>
</gene>
<keyword evidence="2" id="KW-0812">Transmembrane</keyword>
<dbReference type="InterPro" id="IPR013766">
    <property type="entry name" value="Thioredoxin_domain"/>
</dbReference>
<feature type="transmembrane region" description="Helical" evidence="2">
    <location>
        <begin position="6"/>
        <end position="23"/>
    </location>
</feature>